<reference evidence="1 2" key="1">
    <citation type="submission" date="2024-01" db="EMBL/GenBank/DDBJ databases">
        <title>The genomes of 5 underutilized Papilionoideae crops provide insights into root nodulation and disease resistance.</title>
        <authorList>
            <person name="Yuan L."/>
        </authorList>
    </citation>
    <scope>NUCLEOTIDE SEQUENCE [LARGE SCALE GENOMIC DNA]</scope>
    <source>
        <strain evidence="1">LY-2023</strain>
        <tissue evidence="1">Leaf</tissue>
    </source>
</reference>
<dbReference type="EMBL" id="JAYKXN010000005">
    <property type="protein sequence ID" value="KAK7284570.1"/>
    <property type="molecule type" value="Genomic_DNA"/>
</dbReference>
<protein>
    <submittedName>
        <fullName evidence="1">Uncharacterized protein</fullName>
    </submittedName>
</protein>
<gene>
    <name evidence="1" type="ORF">RJT34_19318</name>
</gene>
<dbReference type="AlphaFoldDB" id="A0AAN9P3H9"/>
<accession>A0AAN9P3H9</accession>
<comment type="caution">
    <text evidence="1">The sequence shown here is derived from an EMBL/GenBank/DDBJ whole genome shotgun (WGS) entry which is preliminary data.</text>
</comment>
<organism evidence="1 2">
    <name type="scientific">Clitoria ternatea</name>
    <name type="common">Butterfly pea</name>
    <dbReference type="NCBI Taxonomy" id="43366"/>
    <lineage>
        <taxon>Eukaryota</taxon>
        <taxon>Viridiplantae</taxon>
        <taxon>Streptophyta</taxon>
        <taxon>Embryophyta</taxon>
        <taxon>Tracheophyta</taxon>
        <taxon>Spermatophyta</taxon>
        <taxon>Magnoliopsida</taxon>
        <taxon>eudicotyledons</taxon>
        <taxon>Gunneridae</taxon>
        <taxon>Pentapetalae</taxon>
        <taxon>rosids</taxon>
        <taxon>fabids</taxon>
        <taxon>Fabales</taxon>
        <taxon>Fabaceae</taxon>
        <taxon>Papilionoideae</taxon>
        <taxon>50 kb inversion clade</taxon>
        <taxon>NPAAA clade</taxon>
        <taxon>indigoferoid/millettioid clade</taxon>
        <taxon>Phaseoleae</taxon>
        <taxon>Clitoria</taxon>
    </lineage>
</organism>
<sequence length="66" mass="7452">MAKYTQIMMEDIMVMVTYRLCRKIPQESCHETQSLASTAPSSPLISHLWLWADANAEGKLLLPTLS</sequence>
<proteinExistence type="predicted"/>
<dbReference type="Proteomes" id="UP001359559">
    <property type="component" value="Unassembled WGS sequence"/>
</dbReference>
<evidence type="ECO:0000313" key="2">
    <source>
        <dbReference type="Proteomes" id="UP001359559"/>
    </source>
</evidence>
<keyword evidence="2" id="KW-1185">Reference proteome</keyword>
<evidence type="ECO:0000313" key="1">
    <source>
        <dbReference type="EMBL" id="KAK7284570.1"/>
    </source>
</evidence>
<name>A0AAN9P3H9_CLITE</name>